<dbReference type="Gene3D" id="3.90.1170.50">
    <property type="entry name" value="Aldehyde oxidase/xanthine dehydrogenase, a/b hammerhead"/>
    <property type="match status" value="1"/>
</dbReference>
<evidence type="ECO:0000256" key="2">
    <source>
        <dbReference type="ARBA" id="ARBA00023002"/>
    </source>
</evidence>
<evidence type="ECO:0000313" key="4">
    <source>
        <dbReference type="EMBL" id="GGP72457.1"/>
    </source>
</evidence>
<dbReference type="Pfam" id="PF20256">
    <property type="entry name" value="MoCoBD_2"/>
    <property type="match status" value="1"/>
</dbReference>
<keyword evidence="2" id="KW-0560">Oxidoreductase</keyword>
<dbReference type="PANTHER" id="PTHR11908:SF132">
    <property type="entry name" value="ALDEHYDE OXIDASE 1-RELATED"/>
    <property type="match status" value="1"/>
</dbReference>
<feature type="domain" description="Aldehyde oxidase/xanthine dehydrogenase a/b hammerhead" evidence="3">
    <location>
        <begin position="2"/>
        <end position="116"/>
    </location>
</feature>
<keyword evidence="1" id="KW-0500">Molybdenum</keyword>
<dbReference type="AlphaFoldDB" id="A0A918AUE9"/>
<dbReference type="SUPFAM" id="SSF54665">
    <property type="entry name" value="CO dehydrogenase molybdoprotein N-domain-like"/>
    <property type="match status" value="1"/>
</dbReference>
<sequence length="718" mass="75889">MRGAAPYAAEFAFDGMVYAALVFSTIAKGRIVAIDTSAAESAPGFVHVMSHYNAPRMKPMMPWASSEKAAGNDALPIMQDDRIRWNGQPIAVVLAETQEQADYAASLVRATCEAEPATTSFAQAKANGTETAMLGGQPVHIEIGDAEAALATAAVSVDATFHTPYQNHNAIEPHAVTVAWHGDELEVHDASQSVAHNAWSLATMLGIDEHQVHVTSPYVGGAFGGKFMGTHQVLAAAASRLAGRPVRLALSRAGVYRLVGGRALTEQRLAIGAARDGRFVALIHTGTSTHIPGSPHPELAQFVSYSSYATDTLKIDLQWAYLDMVANAAMRAPGEAVGSFALESAVDEVAVALGMDPIELRIRNEPATDPLSGLPFSSRNIVKAWRAGAKRFGWERRNPTPRAVREGDWLIGMGCGAGSHMYAREPGGSARLTLAGDGTVEVAIAAHDAGMGTATVQTQIIAEQLALRPEQIELRLADSALPGLVPGVGSSQTTTAAATTVAAKHEVVAELLKLVRGDSPLAGLTADDVTPRDGGLAKIDDPGRHESYASILTRAGRDELTIDASGGNPTESEQYSMYSYGAMFCEVRVNAITGETRVSRLLGSMDCGRVMNARTAAGQFRGGMIMAMGLALTEETLYDERTARIMNPSLAEYHIPVHADVPKIDVIWTGIPDPHAPLGARGIGELSMNGTAAAIANAIYNATGKRVRQLPITLDKLL</sequence>
<gene>
    <name evidence="4" type="ORF">GCM10010185_52170</name>
</gene>
<organism evidence="4 5">
    <name type="scientific">Saccharothrix coeruleofusca</name>
    <dbReference type="NCBI Taxonomy" id="33919"/>
    <lineage>
        <taxon>Bacteria</taxon>
        <taxon>Bacillati</taxon>
        <taxon>Actinomycetota</taxon>
        <taxon>Actinomycetes</taxon>
        <taxon>Pseudonocardiales</taxon>
        <taxon>Pseudonocardiaceae</taxon>
        <taxon>Saccharothrix</taxon>
    </lineage>
</organism>
<dbReference type="EMBL" id="BMRG01000013">
    <property type="protein sequence ID" value="GGP72457.1"/>
    <property type="molecule type" value="Genomic_DNA"/>
</dbReference>
<evidence type="ECO:0000259" key="3">
    <source>
        <dbReference type="SMART" id="SM01008"/>
    </source>
</evidence>
<evidence type="ECO:0000313" key="5">
    <source>
        <dbReference type="Proteomes" id="UP000639606"/>
    </source>
</evidence>
<protein>
    <submittedName>
        <fullName evidence="4">Dehydrogenase</fullName>
    </submittedName>
</protein>
<dbReference type="PANTHER" id="PTHR11908">
    <property type="entry name" value="XANTHINE DEHYDROGENASE"/>
    <property type="match status" value="1"/>
</dbReference>
<dbReference type="Gene3D" id="3.30.365.10">
    <property type="entry name" value="Aldehyde oxidase/xanthine dehydrogenase, molybdopterin binding domain"/>
    <property type="match status" value="4"/>
</dbReference>
<name>A0A918AUE9_9PSEU</name>
<dbReference type="InterPro" id="IPR000674">
    <property type="entry name" value="Ald_Oxase/Xan_DH_a/b"/>
</dbReference>
<dbReference type="Proteomes" id="UP000639606">
    <property type="component" value="Unassembled WGS sequence"/>
</dbReference>
<reference evidence="4" key="1">
    <citation type="journal article" date="2014" name="Int. J. Syst. Evol. Microbiol.">
        <title>Complete genome sequence of Corynebacterium casei LMG S-19264T (=DSM 44701T), isolated from a smear-ripened cheese.</title>
        <authorList>
            <consortium name="US DOE Joint Genome Institute (JGI-PGF)"/>
            <person name="Walter F."/>
            <person name="Albersmeier A."/>
            <person name="Kalinowski J."/>
            <person name="Ruckert C."/>
        </authorList>
    </citation>
    <scope>NUCLEOTIDE SEQUENCE</scope>
    <source>
        <strain evidence="4">JCM 3313</strain>
    </source>
</reference>
<keyword evidence="5" id="KW-1185">Reference proteome</keyword>
<dbReference type="GO" id="GO:0005506">
    <property type="term" value="F:iron ion binding"/>
    <property type="evidence" value="ECO:0007669"/>
    <property type="project" value="InterPro"/>
</dbReference>
<dbReference type="InterPro" id="IPR046867">
    <property type="entry name" value="AldOxase/xan_DH_MoCoBD2"/>
</dbReference>
<dbReference type="Pfam" id="PF01315">
    <property type="entry name" value="Ald_Xan_dh_C"/>
    <property type="match status" value="1"/>
</dbReference>
<dbReference type="SMART" id="SM01008">
    <property type="entry name" value="Ald_Xan_dh_C"/>
    <property type="match status" value="1"/>
</dbReference>
<dbReference type="GO" id="GO:0016491">
    <property type="term" value="F:oxidoreductase activity"/>
    <property type="evidence" value="ECO:0007669"/>
    <property type="project" value="UniProtKB-KW"/>
</dbReference>
<reference evidence="4" key="2">
    <citation type="submission" date="2020-09" db="EMBL/GenBank/DDBJ databases">
        <authorList>
            <person name="Sun Q."/>
            <person name="Ohkuma M."/>
        </authorList>
    </citation>
    <scope>NUCLEOTIDE SEQUENCE</scope>
    <source>
        <strain evidence="4">JCM 3313</strain>
    </source>
</reference>
<dbReference type="Pfam" id="PF02738">
    <property type="entry name" value="MoCoBD_1"/>
    <property type="match status" value="1"/>
</dbReference>
<comment type="caution">
    <text evidence="4">The sequence shown here is derived from an EMBL/GenBank/DDBJ whole genome shotgun (WGS) entry which is preliminary data.</text>
</comment>
<dbReference type="InterPro" id="IPR037165">
    <property type="entry name" value="AldOxase/xan_DH_Mopterin-bd_sf"/>
</dbReference>
<dbReference type="InterPro" id="IPR036856">
    <property type="entry name" value="Ald_Oxase/Xan_DH_a/b_sf"/>
</dbReference>
<evidence type="ECO:0000256" key="1">
    <source>
        <dbReference type="ARBA" id="ARBA00022505"/>
    </source>
</evidence>
<proteinExistence type="predicted"/>
<accession>A0A918AUE9</accession>
<dbReference type="SUPFAM" id="SSF56003">
    <property type="entry name" value="Molybdenum cofactor-binding domain"/>
    <property type="match status" value="1"/>
</dbReference>
<dbReference type="InterPro" id="IPR008274">
    <property type="entry name" value="AldOxase/xan_DH_MoCoBD1"/>
</dbReference>
<dbReference type="InterPro" id="IPR016208">
    <property type="entry name" value="Ald_Oxase/xanthine_DH-like"/>
</dbReference>